<comment type="caution">
    <text evidence="2">The sequence shown here is derived from an EMBL/GenBank/DDBJ whole genome shotgun (WGS) entry which is preliminary data.</text>
</comment>
<evidence type="ECO:0000313" key="2">
    <source>
        <dbReference type="EMBL" id="TDM18423.1"/>
    </source>
</evidence>
<evidence type="ECO:0000313" key="3">
    <source>
        <dbReference type="Proteomes" id="UP000294865"/>
    </source>
</evidence>
<protein>
    <submittedName>
        <fullName evidence="2">Uncharacterized protein</fullName>
    </submittedName>
</protein>
<dbReference type="Proteomes" id="UP000294865">
    <property type="component" value="Unassembled WGS sequence"/>
</dbReference>
<dbReference type="AlphaFoldDB" id="A0A4R6C7D0"/>
<sequence>MSVGTIIFILIAVISGVSSLLDNDKKKAAPGKKGGVSKGVLSEFQKQLQQIEASMNQGINDETSKTASNARGQKLGQMKPKKAVQHQRNVKEDVKQKVKEQAVPARQKKAATHNFTLAEQIYKIENDQNLTSRQKQNRIQSLVMAQDIEVASDDLTFDKTAVLNGIIMSEVLGKPKSLQ</sequence>
<dbReference type="EMBL" id="SDQG01000001">
    <property type="protein sequence ID" value="TDM18423.1"/>
    <property type="molecule type" value="Genomic_DNA"/>
</dbReference>
<dbReference type="RefSeq" id="WP_133419020.1">
    <property type="nucleotide sequence ID" value="NZ_JAXJTW010000030.1"/>
</dbReference>
<feature type="compositionally biased region" description="Polar residues" evidence="1">
    <location>
        <begin position="56"/>
        <end position="71"/>
    </location>
</feature>
<organism evidence="2 3">
    <name type="scientific">Macrococcoides canis</name>
    <dbReference type="NCBI Taxonomy" id="1855823"/>
    <lineage>
        <taxon>Bacteria</taxon>
        <taxon>Bacillati</taxon>
        <taxon>Bacillota</taxon>
        <taxon>Bacilli</taxon>
        <taxon>Bacillales</taxon>
        <taxon>Staphylococcaceae</taxon>
        <taxon>Macrococcoides</taxon>
    </lineage>
</organism>
<evidence type="ECO:0000256" key="1">
    <source>
        <dbReference type="SAM" id="MobiDB-lite"/>
    </source>
</evidence>
<name>A0A4R6C7D0_9STAP</name>
<reference evidence="2 3" key="1">
    <citation type="submission" date="2019-01" db="EMBL/GenBank/DDBJ databases">
        <title>Draft genome sequences of Macrococcus caseolyticus, Macrococcus canis, Macrococcus bohemicus and Macrococcus goetzii.</title>
        <authorList>
            <person name="Mazhar S."/>
            <person name="Altermann E."/>
            <person name="Hill C."/>
            <person name="Mcauliffe O."/>
        </authorList>
    </citation>
    <scope>NUCLEOTIDE SEQUENCE [LARGE SCALE GENOMIC DNA]</scope>
    <source>
        <strain evidence="2 3">DPC7162</strain>
    </source>
</reference>
<gene>
    <name evidence="2" type="ORF">ETI04_02735</name>
</gene>
<feature type="region of interest" description="Disordered" evidence="1">
    <location>
        <begin position="56"/>
        <end position="93"/>
    </location>
</feature>
<proteinExistence type="predicted"/>
<accession>A0A4R6C7D0</accession>